<dbReference type="Proteomes" id="UP000767854">
    <property type="component" value="Unassembled WGS sequence"/>
</dbReference>
<keyword evidence="2" id="KW-0472">Membrane</keyword>
<accession>A0ABS2MTL2</accession>
<keyword evidence="1" id="KW-0175">Coiled coil</keyword>
<keyword evidence="3" id="KW-0132">Cell division</keyword>
<dbReference type="GO" id="GO:0051301">
    <property type="term" value="P:cell division"/>
    <property type="evidence" value="ECO:0007669"/>
    <property type="project" value="UniProtKB-KW"/>
</dbReference>
<keyword evidence="2" id="KW-0812">Transmembrane</keyword>
<feature type="transmembrane region" description="Helical" evidence="2">
    <location>
        <begin position="6"/>
        <end position="25"/>
    </location>
</feature>
<name>A0ABS2MTL2_9FIRM</name>
<evidence type="ECO:0000256" key="1">
    <source>
        <dbReference type="SAM" id="Coils"/>
    </source>
</evidence>
<dbReference type="RefSeq" id="WP_204665191.1">
    <property type="nucleotide sequence ID" value="NZ_JAFBDT010000029.1"/>
</dbReference>
<keyword evidence="3" id="KW-0131">Cell cycle</keyword>
<evidence type="ECO:0000313" key="4">
    <source>
        <dbReference type="Proteomes" id="UP000767854"/>
    </source>
</evidence>
<gene>
    <name evidence="3" type="ORF">JOC49_002325</name>
</gene>
<feature type="coiled-coil region" evidence="1">
    <location>
        <begin position="57"/>
        <end position="91"/>
    </location>
</feature>
<evidence type="ECO:0000313" key="3">
    <source>
        <dbReference type="EMBL" id="MBM7562764.1"/>
    </source>
</evidence>
<keyword evidence="2" id="KW-1133">Transmembrane helix</keyword>
<dbReference type="EMBL" id="JAFBDT010000029">
    <property type="protein sequence ID" value="MBM7562764.1"/>
    <property type="molecule type" value="Genomic_DNA"/>
</dbReference>
<proteinExistence type="predicted"/>
<comment type="caution">
    <text evidence="3">The sequence shown here is derived from an EMBL/GenBank/DDBJ whole genome shotgun (WGS) entry which is preliminary data.</text>
</comment>
<reference evidence="3 4" key="1">
    <citation type="submission" date="2021-01" db="EMBL/GenBank/DDBJ databases">
        <title>Genomic Encyclopedia of Type Strains, Phase IV (KMG-IV): sequencing the most valuable type-strain genomes for metagenomic binning, comparative biology and taxonomic classification.</title>
        <authorList>
            <person name="Goeker M."/>
        </authorList>
    </citation>
    <scope>NUCLEOTIDE SEQUENCE [LARGE SCALE GENOMIC DNA]</scope>
    <source>
        <strain evidence="3 4">DSM 24436</strain>
    </source>
</reference>
<protein>
    <submittedName>
        <fullName evidence="3">Cell division protein FtsB</fullName>
    </submittedName>
</protein>
<keyword evidence="4" id="KW-1185">Reference proteome</keyword>
<sequence length="294" mass="34589">MRNKIIIGIILFVIIIAFLFQKINYESKIISNNDRILQYENEISDLSMLQEKSSKEVEAINWDVKILEDKNEELVKQEEKMEERFNDLKYDLMLNNLSYYWNYIWEDIYKSGENISESQIADINFLLQPAYNYMDSFIVNPLSGYFASYYNDIKDIDLGKFLRYSPIGIIPNELPEIKMLSKHPNWPFDGEDNMNKLPVPIHRFERDLVQILFSTYAGINLDELSKTDFHDLIYLESTNAYYNYTSDFGPASFRCKMVVVEGNTIKLYGDRKTDPVLTIVKIGSNYFIKSHNIQ</sequence>
<organism evidence="3 4">
    <name type="scientific">Fusibacter tunisiensis</name>
    <dbReference type="NCBI Taxonomy" id="1008308"/>
    <lineage>
        <taxon>Bacteria</taxon>
        <taxon>Bacillati</taxon>
        <taxon>Bacillota</taxon>
        <taxon>Clostridia</taxon>
        <taxon>Eubacteriales</taxon>
        <taxon>Eubacteriales Family XII. Incertae Sedis</taxon>
        <taxon>Fusibacter</taxon>
    </lineage>
</organism>
<evidence type="ECO:0000256" key="2">
    <source>
        <dbReference type="SAM" id="Phobius"/>
    </source>
</evidence>